<feature type="domain" description="Partial AB-hydrolase lipase" evidence="2">
    <location>
        <begin position="1"/>
        <end position="50"/>
    </location>
</feature>
<organism evidence="3">
    <name type="scientific">Ixodes ricinus</name>
    <name type="common">Common tick</name>
    <name type="synonym">Acarus ricinus</name>
    <dbReference type="NCBI Taxonomy" id="34613"/>
    <lineage>
        <taxon>Eukaryota</taxon>
        <taxon>Metazoa</taxon>
        <taxon>Ecdysozoa</taxon>
        <taxon>Arthropoda</taxon>
        <taxon>Chelicerata</taxon>
        <taxon>Arachnida</taxon>
        <taxon>Acari</taxon>
        <taxon>Parasitiformes</taxon>
        <taxon>Ixodida</taxon>
        <taxon>Ixodoidea</taxon>
        <taxon>Ixodidae</taxon>
        <taxon>Ixodinae</taxon>
        <taxon>Ixodes</taxon>
    </lineage>
</organism>
<evidence type="ECO:0000259" key="2">
    <source>
        <dbReference type="Pfam" id="PF04083"/>
    </source>
</evidence>
<dbReference type="InterPro" id="IPR029058">
    <property type="entry name" value="AB_hydrolase_fold"/>
</dbReference>
<evidence type="ECO:0000256" key="1">
    <source>
        <dbReference type="SAM" id="MobiDB-lite"/>
    </source>
</evidence>
<dbReference type="EMBL" id="GEGO01006408">
    <property type="protein sequence ID" value="JAR88996.1"/>
    <property type="molecule type" value="Transcribed_RNA"/>
</dbReference>
<protein>
    <submittedName>
        <fullName evidence="3">Putative triglyceride lipase-cholesterol esterase</fullName>
    </submittedName>
</protein>
<reference evidence="3" key="1">
    <citation type="journal article" date="2018" name="PLoS Negl. Trop. Dis.">
        <title>Sialome diversity of ticks revealed by RNAseq of single tick salivary glands.</title>
        <authorList>
            <person name="Perner J."/>
            <person name="Kropackova S."/>
            <person name="Kopacek P."/>
            <person name="Ribeiro J.M."/>
        </authorList>
    </citation>
    <scope>NUCLEOTIDE SEQUENCE</scope>
    <source>
        <strain evidence="3">Siblings of single egg batch collected in Ceske Budejovice</strain>
        <tissue evidence="3">Salivary glands</tissue>
    </source>
</reference>
<sequence>EEHSVTTPDGYILSVQRIPYGRDGRHGDSVRPPVLVMHGLLNSAADWVINFQNQSFGFILADAGYDVWLGNVRGNTYARKHAALDVKSNKYWDFRLRCSRPWLLLRRWDTLKVPPEKWRPLPIPSKWWPTRWASASSRPTRSSSRRWPARRAVRPQPARLASTPSSLLSGQRRP</sequence>
<feature type="compositionally biased region" description="Low complexity" evidence="1">
    <location>
        <begin position="132"/>
        <end position="142"/>
    </location>
</feature>
<name>A0A147BE10_IXORI</name>
<evidence type="ECO:0000313" key="3">
    <source>
        <dbReference type="EMBL" id="JAR88996.1"/>
    </source>
</evidence>
<dbReference type="GO" id="GO:0006629">
    <property type="term" value="P:lipid metabolic process"/>
    <property type="evidence" value="ECO:0007669"/>
    <property type="project" value="InterPro"/>
</dbReference>
<proteinExistence type="predicted"/>
<feature type="compositionally biased region" description="Basic residues" evidence="1">
    <location>
        <begin position="143"/>
        <end position="153"/>
    </location>
</feature>
<dbReference type="SUPFAM" id="SSF53474">
    <property type="entry name" value="alpha/beta-Hydrolases"/>
    <property type="match status" value="1"/>
</dbReference>
<feature type="region of interest" description="Disordered" evidence="1">
    <location>
        <begin position="132"/>
        <end position="174"/>
    </location>
</feature>
<accession>A0A147BE10</accession>
<feature type="non-terminal residue" evidence="3">
    <location>
        <position position="1"/>
    </location>
</feature>
<dbReference type="Pfam" id="PF04083">
    <property type="entry name" value="Abhydro_lipase"/>
    <property type="match status" value="1"/>
</dbReference>
<dbReference type="AlphaFoldDB" id="A0A147BE10"/>
<dbReference type="InterPro" id="IPR006693">
    <property type="entry name" value="AB_hydrolase_lipase"/>
</dbReference>
<dbReference type="Gene3D" id="3.40.50.1820">
    <property type="entry name" value="alpha/beta hydrolase"/>
    <property type="match status" value="1"/>
</dbReference>
<dbReference type="PANTHER" id="PTHR11005">
    <property type="entry name" value="LYSOSOMAL ACID LIPASE-RELATED"/>
    <property type="match status" value="1"/>
</dbReference>
<feature type="compositionally biased region" description="Polar residues" evidence="1">
    <location>
        <begin position="162"/>
        <end position="174"/>
    </location>
</feature>